<dbReference type="InterPro" id="IPR040162">
    <property type="entry name" value="MGST1-like"/>
</dbReference>
<evidence type="ECO:0000256" key="15">
    <source>
        <dbReference type="ARBA" id="ARBA00039397"/>
    </source>
</evidence>
<keyword evidence="13 17" id="KW-0472">Membrane</keyword>
<accession>D6WU56</accession>
<evidence type="ECO:0000256" key="8">
    <source>
        <dbReference type="ARBA" id="ARBA00022787"/>
    </source>
</evidence>
<evidence type="ECO:0000256" key="7">
    <source>
        <dbReference type="ARBA" id="ARBA00022692"/>
    </source>
</evidence>
<comment type="catalytic activity">
    <reaction evidence="16">
        <text>RX + glutathione = an S-substituted glutathione + a halide anion + H(+)</text>
        <dbReference type="Rhea" id="RHEA:16437"/>
        <dbReference type="ChEBI" id="CHEBI:15378"/>
        <dbReference type="ChEBI" id="CHEBI:16042"/>
        <dbReference type="ChEBI" id="CHEBI:17792"/>
        <dbReference type="ChEBI" id="CHEBI:57925"/>
        <dbReference type="ChEBI" id="CHEBI:90779"/>
        <dbReference type="EC" id="2.5.1.18"/>
    </reaction>
    <physiologicalReaction direction="left-to-right" evidence="16">
        <dbReference type="Rhea" id="RHEA:16438"/>
    </physiologicalReaction>
</comment>
<dbReference type="STRING" id="7070.D6WU56"/>
<dbReference type="AlphaFoldDB" id="D6WU56"/>
<keyword evidence="11" id="KW-0007">Acetylation</keyword>
<evidence type="ECO:0000256" key="11">
    <source>
        <dbReference type="ARBA" id="ARBA00022990"/>
    </source>
</evidence>
<dbReference type="GO" id="GO:0005741">
    <property type="term" value="C:mitochondrial outer membrane"/>
    <property type="evidence" value="ECO:0007669"/>
    <property type="project" value="UniProtKB-SubCell"/>
</dbReference>
<reference evidence="18 19" key="2">
    <citation type="journal article" date="2010" name="Nucleic Acids Res.">
        <title>BeetleBase in 2010: revisions to provide comprehensive genomic information for Tribolium castaneum.</title>
        <authorList>
            <person name="Kim H.S."/>
            <person name="Murphy T."/>
            <person name="Xia J."/>
            <person name="Caragea D."/>
            <person name="Park Y."/>
            <person name="Beeman R.W."/>
            <person name="Lorenzen M.D."/>
            <person name="Butcher S."/>
            <person name="Manak J.R."/>
            <person name="Brown S.J."/>
        </authorList>
    </citation>
    <scope>GENOME REANNOTATION</scope>
    <source>
        <strain evidence="18 19">Georgia GA2</strain>
    </source>
</reference>
<feature type="transmembrane region" description="Helical" evidence="17">
    <location>
        <begin position="212"/>
        <end position="234"/>
    </location>
</feature>
<comment type="similarity">
    <text evidence="4">Belongs to the MAPEG family.</text>
</comment>
<evidence type="ECO:0000256" key="16">
    <source>
        <dbReference type="ARBA" id="ARBA00049385"/>
    </source>
</evidence>
<dbReference type="OMA" id="LIVYYRL"/>
<dbReference type="InterPro" id="IPR023352">
    <property type="entry name" value="MAPEG-like_dom_sf"/>
</dbReference>
<proteinExistence type="inferred from homology"/>
<feature type="transmembrane region" description="Helical" evidence="17">
    <location>
        <begin position="134"/>
        <end position="161"/>
    </location>
</feature>
<evidence type="ECO:0000313" key="18">
    <source>
        <dbReference type="EMBL" id="EFA06265.2"/>
    </source>
</evidence>
<keyword evidence="19" id="KW-1185">Reference proteome</keyword>
<evidence type="ECO:0000256" key="17">
    <source>
        <dbReference type="SAM" id="Phobius"/>
    </source>
</evidence>
<sequence>MDVHQLRMLVTENPVFRSYMFYTAILTLKMMFMSLLTIRQRVMHNSFVSEEDAMYLKGMVSRTNEHVERVRRGHRNDMENIYLFFVIGFAYTWTDPSPFFANLLFFIFTVSRLIHTCVYTVVIMPQPIRGRAWLVGFLVTGYMAIRTLLHFFGIWCFIYIARKPRKDVRNDKYTFIPALVKKCGESVLCKMVNTTSSAGPPDSVLTLNNPAFGVYLISACLLVLKMMGMSLLTIYNRFKYKAFICPEDAKWLQGQVVSNDTVERVRRAHQNDLENIPIFLAAAFAYLWTQPPAWLAWVLYLGFTILRALHTIVYTLIVLPQPTRALLWVAGYLLTGYMAVHAALHVFIYLIM</sequence>
<comment type="subcellular location">
    <subcellularLocation>
        <location evidence="3">Endoplasmic reticulum membrane</location>
        <topology evidence="3">Multi-pass membrane protein</topology>
    </subcellularLocation>
    <subcellularLocation>
        <location evidence="2">Mitochondrion outer membrane</location>
    </subcellularLocation>
</comment>
<organism evidence="18 19">
    <name type="scientific">Tribolium castaneum</name>
    <name type="common">Red flour beetle</name>
    <dbReference type="NCBI Taxonomy" id="7070"/>
    <lineage>
        <taxon>Eukaryota</taxon>
        <taxon>Metazoa</taxon>
        <taxon>Ecdysozoa</taxon>
        <taxon>Arthropoda</taxon>
        <taxon>Hexapoda</taxon>
        <taxon>Insecta</taxon>
        <taxon>Pterygota</taxon>
        <taxon>Neoptera</taxon>
        <taxon>Endopterygota</taxon>
        <taxon>Coleoptera</taxon>
        <taxon>Polyphaga</taxon>
        <taxon>Cucujiformia</taxon>
        <taxon>Tenebrionidae</taxon>
        <taxon>Tenebrionidae incertae sedis</taxon>
        <taxon>Tribolium</taxon>
    </lineage>
</organism>
<dbReference type="Proteomes" id="UP000007266">
    <property type="component" value="Linkage group 7"/>
</dbReference>
<dbReference type="EC" id="2.5.1.18" evidence="5"/>
<name>D6WU56_TRICA</name>
<evidence type="ECO:0000256" key="10">
    <source>
        <dbReference type="ARBA" id="ARBA00022989"/>
    </source>
</evidence>
<evidence type="ECO:0000256" key="5">
    <source>
        <dbReference type="ARBA" id="ARBA00012452"/>
    </source>
</evidence>
<evidence type="ECO:0000313" key="19">
    <source>
        <dbReference type="Proteomes" id="UP000007266"/>
    </source>
</evidence>
<feature type="transmembrane region" description="Helical" evidence="17">
    <location>
        <begin position="100"/>
        <end position="122"/>
    </location>
</feature>
<dbReference type="PANTHER" id="PTHR10689:SF6">
    <property type="entry name" value="MICROSOMAL GLUTATHIONE S-TRANSFERASE 1"/>
    <property type="match status" value="1"/>
</dbReference>
<dbReference type="GO" id="GO:0004364">
    <property type="term" value="F:glutathione transferase activity"/>
    <property type="evidence" value="ECO:0007669"/>
    <property type="project" value="UniProtKB-EC"/>
</dbReference>
<evidence type="ECO:0000256" key="14">
    <source>
        <dbReference type="ARBA" id="ARBA00038540"/>
    </source>
</evidence>
<comment type="function">
    <text evidence="1">Conjugation of reduced glutathione to a wide number of exogenous and endogenous hydrophobic electrophiles.</text>
</comment>
<evidence type="ECO:0000256" key="9">
    <source>
        <dbReference type="ARBA" id="ARBA00022824"/>
    </source>
</evidence>
<evidence type="ECO:0000256" key="4">
    <source>
        <dbReference type="ARBA" id="ARBA00010459"/>
    </source>
</evidence>
<comment type="subunit">
    <text evidence="14">Homotrimer; The trimer binds only one molecule of glutathione.</text>
</comment>
<dbReference type="HOGENOM" id="CLU_740411_0_0_1"/>
<evidence type="ECO:0000256" key="2">
    <source>
        <dbReference type="ARBA" id="ARBA00004294"/>
    </source>
</evidence>
<keyword evidence="12" id="KW-0496">Mitochondrion</keyword>
<evidence type="ECO:0000256" key="1">
    <source>
        <dbReference type="ARBA" id="ARBA00003701"/>
    </source>
</evidence>
<keyword evidence="8" id="KW-1000">Mitochondrion outer membrane</keyword>
<dbReference type="EMBL" id="KQ971352">
    <property type="protein sequence ID" value="EFA06265.2"/>
    <property type="molecule type" value="Genomic_DNA"/>
</dbReference>
<evidence type="ECO:0000256" key="3">
    <source>
        <dbReference type="ARBA" id="ARBA00004477"/>
    </source>
</evidence>
<dbReference type="InterPro" id="IPR001129">
    <property type="entry name" value="Membr-assoc_MAPEG"/>
</dbReference>
<evidence type="ECO:0000256" key="12">
    <source>
        <dbReference type="ARBA" id="ARBA00023128"/>
    </source>
</evidence>
<dbReference type="Pfam" id="PF01124">
    <property type="entry name" value="MAPEG"/>
    <property type="match status" value="2"/>
</dbReference>
<feature type="transmembrane region" description="Helical" evidence="17">
    <location>
        <begin position="295"/>
        <end position="319"/>
    </location>
</feature>
<keyword evidence="10 17" id="KW-1133">Transmembrane helix</keyword>
<evidence type="ECO:0000256" key="13">
    <source>
        <dbReference type="ARBA" id="ARBA00023136"/>
    </source>
</evidence>
<dbReference type="PANTHER" id="PTHR10689">
    <property type="entry name" value="MICROSOMAL GLUTATHIONE S-TRANSFERASE 1"/>
    <property type="match status" value="1"/>
</dbReference>
<feature type="transmembrane region" description="Helical" evidence="17">
    <location>
        <begin position="326"/>
        <end position="351"/>
    </location>
</feature>
<keyword evidence="6" id="KW-0808">Transferase</keyword>
<dbReference type="FunFam" id="1.20.120.550:FF:000002">
    <property type="entry name" value="Microsomal glutathione S-transferase 1"/>
    <property type="match status" value="2"/>
</dbReference>
<dbReference type="GO" id="GO:0005789">
    <property type="term" value="C:endoplasmic reticulum membrane"/>
    <property type="evidence" value="ECO:0007669"/>
    <property type="project" value="UniProtKB-SubCell"/>
</dbReference>
<reference evidence="18 19" key="1">
    <citation type="journal article" date="2008" name="Nature">
        <title>The genome of the model beetle and pest Tribolium castaneum.</title>
        <authorList>
            <consortium name="Tribolium Genome Sequencing Consortium"/>
            <person name="Richards S."/>
            <person name="Gibbs R.A."/>
            <person name="Weinstock G.M."/>
            <person name="Brown S.J."/>
            <person name="Denell R."/>
            <person name="Beeman R.W."/>
            <person name="Gibbs R."/>
            <person name="Beeman R.W."/>
            <person name="Brown S.J."/>
            <person name="Bucher G."/>
            <person name="Friedrich M."/>
            <person name="Grimmelikhuijzen C.J."/>
            <person name="Klingler M."/>
            <person name="Lorenzen M."/>
            <person name="Richards S."/>
            <person name="Roth S."/>
            <person name="Schroder R."/>
            <person name="Tautz D."/>
            <person name="Zdobnov E.M."/>
            <person name="Muzny D."/>
            <person name="Gibbs R.A."/>
            <person name="Weinstock G.M."/>
            <person name="Attaway T."/>
            <person name="Bell S."/>
            <person name="Buhay C.J."/>
            <person name="Chandrabose M.N."/>
            <person name="Chavez D."/>
            <person name="Clerk-Blankenburg K.P."/>
            <person name="Cree A."/>
            <person name="Dao M."/>
            <person name="Davis C."/>
            <person name="Chacko J."/>
            <person name="Dinh H."/>
            <person name="Dugan-Rocha S."/>
            <person name="Fowler G."/>
            <person name="Garner T.T."/>
            <person name="Garnes J."/>
            <person name="Gnirke A."/>
            <person name="Hawes A."/>
            <person name="Hernandez J."/>
            <person name="Hines S."/>
            <person name="Holder M."/>
            <person name="Hume J."/>
            <person name="Jhangiani S.N."/>
            <person name="Joshi V."/>
            <person name="Khan Z.M."/>
            <person name="Jackson L."/>
            <person name="Kovar C."/>
            <person name="Kowis A."/>
            <person name="Lee S."/>
            <person name="Lewis L.R."/>
            <person name="Margolis J."/>
            <person name="Morgan M."/>
            <person name="Nazareth L.V."/>
            <person name="Nguyen N."/>
            <person name="Okwuonu G."/>
            <person name="Parker D."/>
            <person name="Richards S."/>
            <person name="Ruiz S.J."/>
            <person name="Santibanez J."/>
            <person name="Savard J."/>
            <person name="Scherer S.E."/>
            <person name="Schneider B."/>
            <person name="Sodergren E."/>
            <person name="Tautz D."/>
            <person name="Vattahil S."/>
            <person name="Villasana D."/>
            <person name="White C.S."/>
            <person name="Wright R."/>
            <person name="Park Y."/>
            <person name="Beeman R.W."/>
            <person name="Lord J."/>
            <person name="Oppert B."/>
            <person name="Lorenzen M."/>
            <person name="Brown S."/>
            <person name="Wang L."/>
            <person name="Savard J."/>
            <person name="Tautz D."/>
            <person name="Richards S."/>
            <person name="Weinstock G."/>
            <person name="Gibbs R.A."/>
            <person name="Liu Y."/>
            <person name="Worley K."/>
            <person name="Weinstock G."/>
            <person name="Elsik C.G."/>
            <person name="Reese J.T."/>
            <person name="Elhaik E."/>
            <person name="Landan G."/>
            <person name="Graur D."/>
            <person name="Arensburger P."/>
            <person name="Atkinson P."/>
            <person name="Beeman R.W."/>
            <person name="Beidler J."/>
            <person name="Brown S.J."/>
            <person name="Demuth J.P."/>
            <person name="Drury D.W."/>
            <person name="Du Y.Z."/>
            <person name="Fujiwara H."/>
            <person name="Lorenzen M."/>
            <person name="Maselli V."/>
            <person name="Osanai M."/>
            <person name="Park Y."/>
            <person name="Robertson H.M."/>
            <person name="Tu Z."/>
            <person name="Wang J.J."/>
            <person name="Wang S."/>
            <person name="Richards S."/>
            <person name="Song H."/>
            <person name="Zhang L."/>
            <person name="Sodergren E."/>
            <person name="Werner D."/>
            <person name="Stanke M."/>
            <person name="Morgenstern B."/>
            <person name="Solovyev V."/>
            <person name="Kosarev P."/>
            <person name="Brown G."/>
            <person name="Chen H.C."/>
            <person name="Ermolaeva O."/>
            <person name="Hlavina W."/>
            <person name="Kapustin Y."/>
            <person name="Kiryutin B."/>
            <person name="Kitts P."/>
            <person name="Maglott D."/>
            <person name="Pruitt K."/>
            <person name="Sapojnikov V."/>
            <person name="Souvorov A."/>
            <person name="Mackey A.J."/>
            <person name="Waterhouse R.M."/>
            <person name="Wyder S."/>
            <person name="Zdobnov E.M."/>
            <person name="Zdobnov E.M."/>
            <person name="Wyder S."/>
            <person name="Kriventseva E.V."/>
            <person name="Kadowaki T."/>
            <person name="Bork P."/>
            <person name="Aranda M."/>
            <person name="Bao R."/>
            <person name="Beermann A."/>
            <person name="Berns N."/>
            <person name="Bolognesi R."/>
            <person name="Bonneton F."/>
            <person name="Bopp D."/>
            <person name="Brown S.J."/>
            <person name="Bucher G."/>
            <person name="Butts T."/>
            <person name="Chaumot A."/>
            <person name="Denell R.E."/>
            <person name="Ferrier D.E."/>
            <person name="Friedrich M."/>
            <person name="Gordon C.M."/>
            <person name="Jindra M."/>
            <person name="Klingler M."/>
            <person name="Lan Q."/>
            <person name="Lattorff H.M."/>
            <person name="Laudet V."/>
            <person name="von Levetsow C."/>
            <person name="Liu Z."/>
            <person name="Lutz R."/>
            <person name="Lynch J.A."/>
            <person name="da Fonseca R.N."/>
            <person name="Posnien N."/>
            <person name="Reuter R."/>
            <person name="Roth S."/>
            <person name="Savard J."/>
            <person name="Schinko J.B."/>
            <person name="Schmitt C."/>
            <person name="Schoppmeier M."/>
            <person name="Schroder R."/>
            <person name="Shippy T.D."/>
            <person name="Simonnet F."/>
            <person name="Marques-Souza H."/>
            <person name="Tautz D."/>
            <person name="Tomoyasu Y."/>
            <person name="Trauner J."/>
            <person name="Van der Zee M."/>
            <person name="Vervoort M."/>
            <person name="Wittkopp N."/>
            <person name="Wimmer E.A."/>
            <person name="Yang X."/>
            <person name="Jones A.K."/>
            <person name="Sattelle D.B."/>
            <person name="Ebert P.R."/>
            <person name="Nelson D."/>
            <person name="Scott J.G."/>
            <person name="Beeman R.W."/>
            <person name="Muthukrishnan S."/>
            <person name="Kramer K.J."/>
            <person name="Arakane Y."/>
            <person name="Beeman R.W."/>
            <person name="Zhu Q."/>
            <person name="Hogenkamp D."/>
            <person name="Dixit R."/>
            <person name="Oppert B."/>
            <person name="Jiang H."/>
            <person name="Zou Z."/>
            <person name="Marshall J."/>
            <person name="Elpidina E."/>
            <person name="Vinokurov K."/>
            <person name="Oppert C."/>
            <person name="Zou Z."/>
            <person name="Evans J."/>
            <person name="Lu Z."/>
            <person name="Zhao P."/>
            <person name="Sumathipala N."/>
            <person name="Altincicek B."/>
            <person name="Vilcinskas A."/>
            <person name="Williams M."/>
            <person name="Hultmark D."/>
            <person name="Hetru C."/>
            <person name="Jiang H."/>
            <person name="Grimmelikhuijzen C.J."/>
            <person name="Hauser F."/>
            <person name="Cazzamali G."/>
            <person name="Williamson M."/>
            <person name="Park Y."/>
            <person name="Li B."/>
            <person name="Tanaka Y."/>
            <person name="Predel R."/>
            <person name="Neupert S."/>
            <person name="Schachtner J."/>
            <person name="Verleyen P."/>
            <person name="Raible F."/>
            <person name="Bork P."/>
            <person name="Friedrich M."/>
            <person name="Walden K.K."/>
            <person name="Robertson H.M."/>
            <person name="Angeli S."/>
            <person name="Foret S."/>
            <person name="Bucher G."/>
            <person name="Schuetz S."/>
            <person name="Maleszka R."/>
            <person name="Wimmer E.A."/>
            <person name="Beeman R.W."/>
            <person name="Lorenzen M."/>
            <person name="Tomoyasu Y."/>
            <person name="Miller S.C."/>
            <person name="Grossmann D."/>
            <person name="Bucher G."/>
        </authorList>
    </citation>
    <scope>NUCLEOTIDE SEQUENCE [LARGE SCALE GENOMIC DNA]</scope>
    <source>
        <strain evidence="18 19">Georgia GA2</strain>
    </source>
</reference>
<keyword evidence="9" id="KW-0256">Endoplasmic reticulum</keyword>
<dbReference type="SUPFAM" id="SSF161084">
    <property type="entry name" value="MAPEG domain-like"/>
    <property type="match status" value="2"/>
</dbReference>
<keyword evidence="7 17" id="KW-0812">Transmembrane</keyword>
<dbReference type="InParanoid" id="D6WU56"/>
<feature type="transmembrane region" description="Helical" evidence="17">
    <location>
        <begin position="78"/>
        <end position="94"/>
    </location>
</feature>
<feature type="transmembrane region" description="Helical" evidence="17">
    <location>
        <begin position="20"/>
        <end position="38"/>
    </location>
</feature>
<dbReference type="Gene3D" id="1.20.120.550">
    <property type="entry name" value="Membrane associated eicosanoid/glutathione metabolism-like domain"/>
    <property type="match status" value="2"/>
</dbReference>
<evidence type="ECO:0000256" key="6">
    <source>
        <dbReference type="ARBA" id="ARBA00022679"/>
    </source>
</evidence>
<gene>
    <name evidence="18" type="primary">GLEAN_09128</name>
    <name evidence="18" type="ORF">TcasGA2_TC009128</name>
</gene>
<protein>
    <recommendedName>
        <fullName evidence="15">Microsomal glutathione S-transferase 1</fullName>
        <ecNumber evidence="5">2.5.1.18</ecNumber>
    </recommendedName>
</protein>